<feature type="transmembrane region" description="Helical" evidence="1">
    <location>
        <begin position="140"/>
        <end position="158"/>
    </location>
</feature>
<dbReference type="RefSeq" id="WP_200085827.1">
    <property type="nucleotide sequence ID" value="NZ_CP054706.1"/>
</dbReference>
<reference evidence="2 3" key="1">
    <citation type="submission" date="2020-06" db="EMBL/GenBank/DDBJ databases">
        <title>Genomic analysis of Salicibibacter sp. NKC21-4.</title>
        <authorList>
            <person name="Oh Y.J."/>
        </authorList>
    </citation>
    <scope>NUCLEOTIDE SEQUENCE [LARGE SCALE GENOMIC DNA]</scope>
    <source>
        <strain evidence="2 3">NKC21-4</strain>
    </source>
</reference>
<keyword evidence="3" id="KW-1185">Reference proteome</keyword>
<keyword evidence="1" id="KW-1133">Transmembrane helix</keyword>
<dbReference type="InterPro" id="IPR025576">
    <property type="entry name" value="YwiC"/>
</dbReference>
<dbReference type="Pfam" id="PF14256">
    <property type="entry name" value="YwiC"/>
    <property type="match status" value="1"/>
</dbReference>
<dbReference type="Proteomes" id="UP000595349">
    <property type="component" value="Chromosome"/>
</dbReference>
<dbReference type="AlphaFoldDB" id="A0A7T6ZD97"/>
<feature type="transmembrane region" description="Helical" evidence="1">
    <location>
        <begin position="74"/>
        <end position="93"/>
    </location>
</feature>
<gene>
    <name evidence="2" type="ORF">HUG20_16770</name>
</gene>
<feature type="transmembrane region" description="Helical" evidence="1">
    <location>
        <begin position="20"/>
        <end position="36"/>
    </location>
</feature>
<evidence type="ECO:0000256" key="1">
    <source>
        <dbReference type="SAM" id="Phobius"/>
    </source>
</evidence>
<feature type="transmembrane region" description="Helical" evidence="1">
    <location>
        <begin position="99"/>
        <end position="119"/>
    </location>
</feature>
<name>A0A7T6ZD97_9BACI</name>
<dbReference type="KEGG" id="scib:HUG20_16770"/>
<dbReference type="EMBL" id="CP054706">
    <property type="protein sequence ID" value="QQK81398.1"/>
    <property type="molecule type" value="Genomic_DNA"/>
</dbReference>
<organism evidence="2 3">
    <name type="scientific">Salicibibacter cibi</name>
    <dbReference type="NCBI Taxonomy" id="2743001"/>
    <lineage>
        <taxon>Bacteria</taxon>
        <taxon>Bacillati</taxon>
        <taxon>Bacillota</taxon>
        <taxon>Bacilli</taxon>
        <taxon>Bacillales</taxon>
        <taxon>Bacillaceae</taxon>
        <taxon>Salicibibacter</taxon>
    </lineage>
</organism>
<protein>
    <submittedName>
        <fullName evidence="2">Uncharacterized protein</fullName>
    </submittedName>
</protein>
<evidence type="ECO:0000313" key="2">
    <source>
        <dbReference type="EMBL" id="QQK81398.1"/>
    </source>
</evidence>
<accession>A0A7T6ZD97</accession>
<keyword evidence="1" id="KW-0472">Membrane</keyword>
<feature type="transmembrane region" description="Helical" evidence="1">
    <location>
        <begin position="170"/>
        <end position="191"/>
    </location>
</feature>
<feature type="transmembrane region" description="Helical" evidence="1">
    <location>
        <begin position="42"/>
        <end position="62"/>
    </location>
</feature>
<keyword evidence="1" id="KW-0812">Transmembrane</keyword>
<evidence type="ECO:0000313" key="3">
    <source>
        <dbReference type="Proteomes" id="UP000595349"/>
    </source>
</evidence>
<sequence>MQNQREVVSERERTERKGALGLISIPVLLSIFAIATPEFDWFYAWFLSIIVGLLIIYGVINVITKRHHDRKQRFIYNIVVLNVSALVMLIMAWRVYDEALWLGLTLFIVYVLVLALAIIKRKYLLGVIRQPRKNPVGGKIYATVLLVSAVIGPSSYLYAVAISSQHGTGVAMTVLASMLVPFAYLIVLVIVPSYEGVKQASE</sequence>
<proteinExistence type="predicted"/>